<comment type="similarity">
    <text evidence="2">Belongs to the oxygen-dependent FAD-linked oxidoreductase family.</text>
</comment>
<dbReference type="PROSITE" id="PS51387">
    <property type="entry name" value="FAD_PCMH"/>
    <property type="match status" value="1"/>
</dbReference>
<reference evidence="9" key="1">
    <citation type="journal article" date="2015" name="BMC Genomics">
        <title>Genomic and transcriptomic analysis of the endophytic fungus Pestalotiopsis fici reveals its lifestyle and high potential for synthesis of natural products.</title>
        <authorList>
            <person name="Wang X."/>
            <person name="Zhang X."/>
            <person name="Liu L."/>
            <person name="Xiang M."/>
            <person name="Wang W."/>
            <person name="Sun X."/>
            <person name="Che Y."/>
            <person name="Guo L."/>
            <person name="Liu G."/>
            <person name="Guo L."/>
            <person name="Wang C."/>
            <person name="Yin W.B."/>
            <person name="Stadler M."/>
            <person name="Zhang X."/>
            <person name="Liu X."/>
        </authorList>
    </citation>
    <scope>NUCLEOTIDE SEQUENCE [LARGE SCALE GENOMIC DNA]</scope>
    <source>
        <strain evidence="9">W106-1 / CGMCC3.15140</strain>
    </source>
</reference>
<dbReference type="InterPro" id="IPR050416">
    <property type="entry name" value="FAD-linked_Oxidoreductase"/>
</dbReference>
<evidence type="ECO:0000256" key="4">
    <source>
        <dbReference type="ARBA" id="ARBA00022827"/>
    </source>
</evidence>
<keyword evidence="4" id="KW-0274">FAD</keyword>
<dbReference type="InterPro" id="IPR006094">
    <property type="entry name" value="Oxid_FAD_bind_N"/>
</dbReference>
<protein>
    <recommendedName>
        <fullName evidence="7">FAD-binding PCMH-type domain-containing protein</fullName>
    </recommendedName>
</protein>
<evidence type="ECO:0000259" key="7">
    <source>
        <dbReference type="PROSITE" id="PS51387"/>
    </source>
</evidence>
<dbReference type="InterPro" id="IPR036318">
    <property type="entry name" value="FAD-bd_PCMH-like_sf"/>
</dbReference>
<evidence type="ECO:0000256" key="2">
    <source>
        <dbReference type="ARBA" id="ARBA00005466"/>
    </source>
</evidence>
<dbReference type="STRING" id="1229662.W3WPK7"/>
<dbReference type="RefSeq" id="XP_007839504.1">
    <property type="nucleotide sequence ID" value="XM_007841313.1"/>
</dbReference>
<dbReference type="OrthoDB" id="9983560at2759"/>
<dbReference type="eggNOG" id="ENOG502SMPS">
    <property type="taxonomic scope" value="Eukaryota"/>
</dbReference>
<dbReference type="HOGENOM" id="CLU_033733_0_0_1"/>
<evidence type="ECO:0000256" key="1">
    <source>
        <dbReference type="ARBA" id="ARBA00001974"/>
    </source>
</evidence>
<dbReference type="InterPro" id="IPR016166">
    <property type="entry name" value="FAD-bd_PCMH"/>
</dbReference>
<sequence length="574" mass="61051">MINLSVFYGSLLALGVLAGGAAGQVPGCRKLSTDTDWPTLQQWQAAIPGVQAENNSDSLGPLPDYRIRATSYSDVQAAVKFAAENNVRVSVITTGHDQLGRNIAGSGLLIDLSLLQGARASPSFEATVEGVKSLCGNESVQAITATPGVQAAVTFNPAVNGLNLNTVLDASGLFLVGGTHAGVAAAGGWGQNGGYGPMTAQYGLGADQWLEAKIVTPDGELKVANEVSNPELFWAIRGGGGSTFGVIVEATWKVHPKVPILSFHWYMNSTLSADVIDQETGVTQTSEAIAYLLSQLPEVHDRGNISAYFFVQGDNIRCHAIHAGPRANATEANSIWGPILTKMQSFPGMTPFQSKHFLYDGYKNFFNTTYGPAENVGAPTSHGIVPYDSHLLSAAHLTSPNLTYALRGTAGSMGILMTTPGTTRGDGSETAANPGWRNATLFLVGWKTNTTNVDGLREFAPGMGTYINEASTDEPNWSSHFWGSNYPRLSALKSELDPNMVFWISPGINADHMQVVDGRPCMVQPSPLEPSLYAPHTERHVDADLANDREFVFGSQELNGVQFPAPGELIGLQS</sequence>
<dbReference type="Proteomes" id="UP000030651">
    <property type="component" value="Unassembled WGS sequence"/>
</dbReference>
<evidence type="ECO:0000313" key="9">
    <source>
        <dbReference type="Proteomes" id="UP000030651"/>
    </source>
</evidence>
<feature type="chain" id="PRO_5004835241" description="FAD-binding PCMH-type domain-containing protein" evidence="6">
    <location>
        <begin position="24"/>
        <end position="574"/>
    </location>
</feature>
<dbReference type="GO" id="GO:0016491">
    <property type="term" value="F:oxidoreductase activity"/>
    <property type="evidence" value="ECO:0007669"/>
    <property type="project" value="UniProtKB-KW"/>
</dbReference>
<dbReference type="KEGG" id="pfy:PFICI_12732"/>
<dbReference type="Gene3D" id="3.30.465.10">
    <property type="match status" value="2"/>
</dbReference>
<evidence type="ECO:0000256" key="5">
    <source>
        <dbReference type="ARBA" id="ARBA00023002"/>
    </source>
</evidence>
<gene>
    <name evidence="8" type="ORF">PFICI_12732</name>
</gene>
<keyword evidence="5" id="KW-0560">Oxidoreductase</keyword>
<evidence type="ECO:0000256" key="3">
    <source>
        <dbReference type="ARBA" id="ARBA00022630"/>
    </source>
</evidence>
<dbReference type="Pfam" id="PF01565">
    <property type="entry name" value="FAD_binding_4"/>
    <property type="match status" value="2"/>
</dbReference>
<dbReference type="InterPro" id="IPR016169">
    <property type="entry name" value="FAD-bd_PCMH_sub2"/>
</dbReference>
<dbReference type="PANTHER" id="PTHR42973:SF39">
    <property type="entry name" value="FAD-BINDING PCMH-TYPE DOMAIN-CONTAINING PROTEIN"/>
    <property type="match status" value="1"/>
</dbReference>
<evidence type="ECO:0000256" key="6">
    <source>
        <dbReference type="SAM" id="SignalP"/>
    </source>
</evidence>
<evidence type="ECO:0000313" key="8">
    <source>
        <dbReference type="EMBL" id="ETS75788.1"/>
    </source>
</evidence>
<dbReference type="Pfam" id="PF08031">
    <property type="entry name" value="BBE"/>
    <property type="match status" value="1"/>
</dbReference>
<keyword evidence="3" id="KW-0285">Flavoprotein</keyword>
<feature type="signal peptide" evidence="6">
    <location>
        <begin position="1"/>
        <end position="23"/>
    </location>
</feature>
<accession>W3WPK7</accession>
<dbReference type="SUPFAM" id="SSF56176">
    <property type="entry name" value="FAD-binding/transporter-associated domain-like"/>
    <property type="match status" value="1"/>
</dbReference>
<organism evidence="8 9">
    <name type="scientific">Pestalotiopsis fici (strain W106-1 / CGMCC3.15140)</name>
    <dbReference type="NCBI Taxonomy" id="1229662"/>
    <lineage>
        <taxon>Eukaryota</taxon>
        <taxon>Fungi</taxon>
        <taxon>Dikarya</taxon>
        <taxon>Ascomycota</taxon>
        <taxon>Pezizomycotina</taxon>
        <taxon>Sordariomycetes</taxon>
        <taxon>Xylariomycetidae</taxon>
        <taxon>Amphisphaeriales</taxon>
        <taxon>Sporocadaceae</taxon>
        <taxon>Pestalotiopsis</taxon>
    </lineage>
</organism>
<dbReference type="OMA" id="PGMGTYI"/>
<dbReference type="InParanoid" id="W3WPK7"/>
<dbReference type="InterPro" id="IPR012951">
    <property type="entry name" value="BBE"/>
</dbReference>
<comment type="cofactor">
    <cofactor evidence="1">
        <name>FAD</name>
        <dbReference type="ChEBI" id="CHEBI:57692"/>
    </cofactor>
</comment>
<keyword evidence="6" id="KW-0732">Signal</keyword>
<dbReference type="PANTHER" id="PTHR42973">
    <property type="entry name" value="BINDING OXIDOREDUCTASE, PUTATIVE (AFU_ORTHOLOGUE AFUA_1G17690)-RELATED"/>
    <property type="match status" value="1"/>
</dbReference>
<feature type="domain" description="FAD-binding PCMH-type" evidence="7">
    <location>
        <begin position="59"/>
        <end position="257"/>
    </location>
</feature>
<dbReference type="EMBL" id="KI912118">
    <property type="protein sequence ID" value="ETS75788.1"/>
    <property type="molecule type" value="Genomic_DNA"/>
</dbReference>
<dbReference type="GeneID" id="19277745"/>
<name>W3WPK7_PESFW</name>
<proteinExistence type="inferred from homology"/>
<dbReference type="AlphaFoldDB" id="W3WPK7"/>
<keyword evidence="9" id="KW-1185">Reference proteome</keyword>
<dbReference type="GO" id="GO:0071949">
    <property type="term" value="F:FAD binding"/>
    <property type="evidence" value="ECO:0007669"/>
    <property type="project" value="InterPro"/>
</dbReference>